<reference evidence="2 3" key="1">
    <citation type="submission" date="2023-11" db="EMBL/GenBank/DDBJ databases">
        <title>Draft genome sequence of Microbacterium arthrosphaerae JCM 30492.</title>
        <authorList>
            <person name="Zhang G."/>
            <person name="Ding Y."/>
        </authorList>
    </citation>
    <scope>NUCLEOTIDE SEQUENCE [LARGE SCALE GENOMIC DNA]</scope>
    <source>
        <strain evidence="2 3">JCM 30492</strain>
    </source>
</reference>
<keyword evidence="3" id="KW-1185">Reference proteome</keyword>
<evidence type="ECO:0000313" key="2">
    <source>
        <dbReference type="EMBL" id="MDW4574541.1"/>
    </source>
</evidence>
<keyword evidence="1" id="KW-1133">Transmembrane helix</keyword>
<protein>
    <submittedName>
        <fullName evidence="2">Uncharacterized protein</fullName>
    </submittedName>
</protein>
<sequence>MIRRRAAAREASERAAAEAAAEAEAAAFEARLREIDRENRAGRTTALVVGGIAAVFAATLAVVSWLAVPGDITLALPTRGVRGPADLGEIPALAAAIVNTALTGVAVGWLIFSALVWPERRLARILIPIVAYSVGVGVIYGLIIASGDSERIALATFGYFFAGLGVVVFAIGLAPKPAKKPKARGVRRR</sequence>
<keyword evidence="1" id="KW-0472">Membrane</keyword>
<organism evidence="2 3">
    <name type="scientific">Microbacterium arthrosphaerae</name>
    <dbReference type="NCBI Taxonomy" id="792652"/>
    <lineage>
        <taxon>Bacteria</taxon>
        <taxon>Bacillati</taxon>
        <taxon>Actinomycetota</taxon>
        <taxon>Actinomycetes</taxon>
        <taxon>Micrococcales</taxon>
        <taxon>Microbacteriaceae</taxon>
        <taxon>Microbacterium</taxon>
    </lineage>
</organism>
<name>A0ABU4H5D5_9MICO</name>
<evidence type="ECO:0000256" key="1">
    <source>
        <dbReference type="SAM" id="Phobius"/>
    </source>
</evidence>
<evidence type="ECO:0000313" key="3">
    <source>
        <dbReference type="Proteomes" id="UP001283109"/>
    </source>
</evidence>
<dbReference type="EMBL" id="JAWQEV010000009">
    <property type="protein sequence ID" value="MDW4574541.1"/>
    <property type="molecule type" value="Genomic_DNA"/>
</dbReference>
<proteinExistence type="predicted"/>
<keyword evidence="1" id="KW-0812">Transmembrane</keyword>
<dbReference type="RefSeq" id="WP_318355036.1">
    <property type="nucleotide sequence ID" value="NZ_JAWQEV010000009.1"/>
</dbReference>
<feature type="transmembrane region" description="Helical" evidence="1">
    <location>
        <begin position="92"/>
        <end position="118"/>
    </location>
</feature>
<dbReference type="Proteomes" id="UP001283109">
    <property type="component" value="Unassembled WGS sequence"/>
</dbReference>
<feature type="transmembrane region" description="Helical" evidence="1">
    <location>
        <begin position="152"/>
        <end position="174"/>
    </location>
</feature>
<comment type="caution">
    <text evidence="2">The sequence shown here is derived from an EMBL/GenBank/DDBJ whole genome shotgun (WGS) entry which is preliminary data.</text>
</comment>
<feature type="transmembrane region" description="Helical" evidence="1">
    <location>
        <begin position="125"/>
        <end position="146"/>
    </location>
</feature>
<accession>A0ABU4H5D5</accession>
<feature type="transmembrane region" description="Helical" evidence="1">
    <location>
        <begin position="46"/>
        <end position="68"/>
    </location>
</feature>
<gene>
    <name evidence="2" type="ORF">R8Z58_17330</name>
</gene>